<reference evidence="3 4" key="1">
    <citation type="submission" date="2020-11" db="EMBL/GenBank/DDBJ databases">
        <authorList>
            <person name="Kim M.K."/>
        </authorList>
    </citation>
    <scope>NUCLEOTIDE SEQUENCE [LARGE SCALE GENOMIC DNA]</scope>
    <source>
        <strain evidence="3 4">BT439</strain>
    </source>
</reference>
<evidence type="ECO:0000313" key="3">
    <source>
        <dbReference type="EMBL" id="MBF9141032.1"/>
    </source>
</evidence>
<sequence>MTFRRGICCLLVLLCFFRLPAAYAQEDRGFKVYQFPANMIPRIDGKADDWATFPKEYIVGTDQLRDDSGHYPKADSANLDVKVRVAWVAGLNRLYFLYEAYDNYWDFSRPDLHNDTFEVVVDGDLSGGPLTAEMHPNQDLPLMERYFAFHGVHAQNYHIFMPAEGKDWALAWGSQPWIKQLPYSNIAYHYDFRPGQRGRLTAEFWITPFDYAGAEGPARAVESVLTEGKKIGLTWAVIDYDDVQDESKKGFWNLSKNHKMYGNTSLGTVFTLQPLAEQYLPKLAAQWSFSVTDMARRQVSFRDESRGPIRRWHWDFGDGSTSTEPSPVHRYKDAGKYIVVLEVEGPAGKARMAKVWDVAVK</sequence>
<dbReference type="SUPFAM" id="SSF49299">
    <property type="entry name" value="PKD domain"/>
    <property type="match status" value="1"/>
</dbReference>
<keyword evidence="1" id="KW-0732">Signal</keyword>
<evidence type="ECO:0000313" key="4">
    <source>
        <dbReference type="Proteomes" id="UP000645610"/>
    </source>
</evidence>
<proteinExistence type="predicted"/>
<dbReference type="CDD" id="cd00146">
    <property type="entry name" value="PKD"/>
    <property type="match status" value="1"/>
</dbReference>
<gene>
    <name evidence="3" type="ORF">I2I01_05270</name>
</gene>
<evidence type="ECO:0000256" key="1">
    <source>
        <dbReference type="SAM" id="SignalP"/>
    </source>
</evidence>
<feature type="domain" description="PKD" evidence="2">
    <location>
        <begin position="298"/>
        <end position="348"/>
    </location>
</feature>
<dbReference type="InterPro" id="IPR022409">
    <property type="entry name" value="PKD/Chitinase_dom"/>
</dbReference>
<dbReference type="InterPro" id="IPR000601">
    <property type="entry name" value="PKD_dom"/>
</dbReference>
<dbReference type="Pfam" id="PF18911">
    <property type="entry name" value="PKD_4"/>
    <property type="match status" value="1"/>
</dbReference>
<feature type="signal peptide" evidence="1">
    <location>
        <begin position="1"/>
        <end position="24"/>
    </location>
</feature>
<comment type="caution">
    <text evidence="3">The sequence shown here is derived from an EMBL/GenBank/DDBJ whole genome shotgun (WGS) entry which is preliminary data.</text>
</comment>
<dbReference type="PROSITE" id="PS50093">
    <property type="entry name" value="PKD"/>
    <property type="match status" value="1"/>
</dbReference>
<dbReference type="EMBL" id="JADQDP010000001">
    <property type="protein sequence ID" value="MBF9141032.1"/>
    <property type="molecule type" value="Genomic_DNA"/>
</dbReference>
<evidence type="ECO:0000259" key="2">
    <source>
        <dbReference type="PROSITE" id="PS50093"/>
    </source>
</evidence>
<dbReference type="InterPro" id="IPR035986">
    <property type="entry name" value="PKD_dom_sf"/>
</dbReference>
<organism evidence="3 4">
    <name type="scientific">Hymenobacter properus</name>
    <dbReference type="NCBI Taxonomy" id="2791026"/>
    <lineage>
        <taxon>Bacteria</taxon>
        <taxon>Pseudomonadati</taxon>
        <taxon>Bacteroidota</taxon>
        <taxon>Cytophagia</taxon>
        <taxon>Cytophagales</taxon>
        <taxon>Hymenobacteraceae</taxon>
        <taxon>Hymenobacter</taxon>
    </lineage>
</organism>
<name>A0A931BEX4_9BACT</name>
<keyword evidence="4" id="KW-1185">Reference proteome</keyword>
<protein>
    <submittedName>
        <fullName evidence="3">PKD domain-containing protein</fullName>
    </submittedName>
</protein>
<dbReference type="AlphaFoldDB" id="A0A931BEX4"/>
<dbReference type="Gene3D" id="2.60.40.1190">
    <property type="match status" value="1"/>
</dbReference>
<dbReference type="SMART" id="SM00089">
    <property type="entry name" value="PKD"/>
    <property type="match status" value="1"/>
</dbReference>
<dbReference type="Proteomes" id="UP000645610">
    <property type="component" value="Unassembled WGS sequence"/>
</dbReference>
<dbReference type="InterPro" id="IPR013783">
    <property type="entry name" value="Ig-like_fold"/>
</dbReference>
<dbReference type="Gene3D" id="2.60.40.10">
    <property type="entry name" value="Immunoglobulins"/>
    <property type="match status" value="1"/>
</dbReference>
<accession>A0A931BEX4</accession>
<feature type="chain" id="PRO_5037909822" evidence="1">
    <location>
        <begin position="25"/>
        <end position="361"/>
    </location>
</feature>